<dbReference type="SMART" id="SM01391">
    <property type="entry name" value="Filament"/>
    <property type="match status" value="1"/>
</dbReference>
<evidence type="ECO:0000256" key="3">
    <source>
        <dbReference type="RuleBase" id="RU000685"/>
    </source>
</evidence>
<dbReference type="Proteomes" id="UP001221898">
    <property type="component" value="Unassembled WGS sequence"/>
</dbReference>
<keyword evidence="7" id="KW-1185">Reference proteome</keyword>
<dbReference type="Pfam" id="PF00038">
    <property type="entry name" value="Filament"/>
    <property type="match status" value="1"/>
</dbReference>
<comment type="caution">
    <text evidence="6">The sequence shown here is derived from an EMBL/GenBank/DDBJ whole genome shotgun (WGS) entry which is preliminary data.</text>
</comment>
<dbReference type="GO" id="GO:0005882">
    <property type="term" value="C:intermediate filament"/>
    <property type="evidence" value="ECO:0007669"/>
    <property type="project" value="UniProtKB-KW"/>
</dbReference>
<dbReference type="PROSITE" id="PS00226">
    <property type="entry name" value="IF_ROD_1"/>
    <property type="match status" value="1"/>
</dbReference>
<protein>
    <recommendedName>
        <fullName evidence="5">IF rod domain-containing protein</fullName>
    </recommendedName>
</protein>
<dbReference type="AlphaFoldDB" id="A0AAD7SIS9"/>
<dbReference type="SUPFAM" id="SSF64593">
    <property type="entry name" value="Intermediate filament protein, coiled coil region"/>
    <property type="match status" value="2"/>
</dbReference>
<keyword evidence="1 3" id="KW-0403">Intermediate filament</keyword>
<feature type="domain" description="IF rod" evidence="5">
    <location>
        <begin position="71"/>
        <end position="387"/>
    </location>
</feature>
<name>A0AAD7SIS9_9TELE</name>
<sequence>MGLGEAAAEIRAGVAPLRARLGGRIFKIGGYGFSPSLISSTTVVDTGISPVPMLDPSLPSVDTVQVTRLKEKEELQVLNDKFASFIDKARSLEQQNAILRAKISMFTNPDQGGPASTSILLTSAIGTYKTQIDGLSATKEAIIAEIEHYKGIIEDVQTRYEEETSQTKTLEMDWTTLKEEVDNLYLTIFELQTSVSGLEDQITLSKQVYDAKVKEVRNIVTGSVKSAFSISVDNAAQARDLTTALSDVKSHYEALAQRSKQDALLSVQDSISMMSISNQPSTHTLTATKEELRVYKLQIDSVQREIDRLKTLNIQLESQVDEAESHSSSHTDTYQDQVLTLRSQLDDIRKQITHFGQEYQELLASKMSLDVEITAYKKLLDSEETRLKSGGGVTVHMSKTAYGGGGGGGAGLGLGGSYGNSSYSMHSSLSTM</sequence>
<dbReference type="Gene3D" id="1.20.5.500">
    <property type="entry name" value="Single helix bin"/>
    <property type="match status" value="1"/>
</dbReference>
<evidence type="ECO:0000313" key="6">
    <source>
        <dbReference type="EMBL" id="KAJ8402246.1"/>
    </source>
</evidence>
<dbReference type="Gene3D" id="1.20.5.170">
    <property type="match status" value="1"/>
</dbReference>
<dbReference type="InterPro" id="IPR018039">
    <property type="entry name" value="IF_conserved"/>
</dbReference>
<dbReference type="Gene3D" id="1.20.5.1160">
    <property type="entry name" value="Vasodilator-stimulated phosphoprotein"/>
    <property type="match status" value="1"/>
</dbReference>
<evidence type="ECO:0000313" key="7">
    <source>
        <dbReference type="Proteomes" id="UP001221898"/>
    </source>
</evidence>
<proteinExistence type="inferred from homology"/>
<dbReference type="PANTHER" id="PTHR45616">
    <property type="entry name" value="GATA-TYPE DOMAIN-CONTAINING PROTEIN"/>
    <property type="match status" value="1"/>
</dbReference>
<dbReference type="PANTHER" id="PTHR45616:SF4">
    <property type="entry name" value="THREAD BIOPOLYMER FILAMENT SUBUNIT ALPHA"/>
    <property type="match status" value="1"/>
</dbReference>
<evidence type="ECO:0000256" key="4">
    <source>
        <dbReference type="SAM" id="Coils"/>
    </source>
</evidence>
<evidence type="ECO:0000256" key="2">
    <source>
        <dbReference type="ARBA" id="ARBA00023054"/>
    </source>
</evidence>
<evidence type="ECO:0000256" key="1">
    <source>
        <dbReference type="ARBA" id="ARBA00022754"/>
    </source>
</evidence>
<organism evidence="6 7">
    <name type="scientific">Aldrovandia affinis</name>
    <dbReference type="NCBI Taxonomy" id="143900"/>
    <lineage>
        <taxon>Eukaryota</taxon>
        <taxon>Metazoa</taxon>
        <taxon>Chordata</taxon>
        <taxon>Craniata</taxon>
        <taxon>Vertebrata</taxon>
        <taxon>Euteleostomi</taxon>
        <taxon>Actinopterygii</taxon>
        <taxon>Neopterygii</taxon>
        <taxon>Teleostei</taxon>
        <taxon>Notacanthiformes</taxon>
        <taxon>Halosauridae</taxon>
        <taxon>Aldrovandia</taxon>
    </lineage>
</organism>
<comment type="similarity">
    <text evidence="3">Belongs to the intermediate filament family.</text>
</comment>
<evidence type="ECO:0000259" key="5">
    <source>
        <dbReference type="PROSITE" id="PS51842"/>
    </source>
</evidence>
<dbReference type="PROSITE" id="PS51842">
    <property type="entry name" value="IF_ROD_2"/>
    <property type="match status" value="1"/>
</dbReference>
<accession>A0AAD7SIS9</accession>
<reference evidence="6" key="1">
    <citation type="journal article" date="2023" name="Science">
        <title>Genome structures resolve the early diversification of teleost fishes.</title>
        <authorList>
            <person name="Parey E."/>
            <person name="Louis A."/>
            <person name="Montfort J."/>
            <person name="Bouchez O."/>
            <person name="Roques C."/>
            <person name="Iampietro C."/>
            <person name="Lluch J."/>
            <person name="Castinel A."/>
            <person name="Donnadieu C."/>
            <person name="Desvignes T."/>
            <person name="Floi Bucao C."/>
            <person name="Jouanno E."/>
            <person name="Wen M."/>
            <person name="Mejri S."/>
            <person name="Dirks R."/>
            <person name="Jansen H."/>
            <person name="Henkel C."/>
            <person name="Chen W.J."/>
            <person name="Zahm M."/>
            <person name="Cabau C."/>
            <person name="Klopp C."/>
            <person name="Thompson A.W."/>
            <person name="Robinson-Rechavi M."/>
            <person name="Braasch I."/>
            <person name="Lecointre G."/>
            <person name="Bobe J."/>
            <person name="Postlethwait J.H."/>
            <person name="Berthelot C."/>
            <person name="Roest Crollius H."/>
            <person name="Guiguen Y."/>
        </authorList>
    </citation>
    <scope>NUCLEOTIDE SEQUENCE</scope>
    <source>
        <strain evidence="6">NC1722</strain>
    </source>
</reference>
<dbReference type="EMBL" id="JAINUG010000065">
    <property type="protein sequence ID" value="KAJ8402246.1"/>
    <property type="molecule type" value="Genomic_DNA"/>
</dbReference>
<gene>
    <name evidence="6" type="ORF">AAFF_G00371110</name>
</gene>
<keyword evidence="2 4" id="KW-0175">Coiled coil</keyword>
<dbReference type="InterPro" id="IPR039008">
    <property type="entry name" value="IF_rod_dom"/>
</dbReference>
<feature type="coiled-coil region" evidence="4">
    <location>
        <begin position="285"/>
        <end position="326"/>
    </location>
</feature>